<dbReference type="PANTHER" id="PTHR42085">
    <property type="entry name" value="F-BOX DOMAIN-CONTAINING PROTEIN"/>
    <property type="match status" value="1"/>
</dbReference>
<accession>A0A6A7B0K5</accession>
<dbReference type="PANTHER" id="PTHR42085:SF1">
    <property type="entry name" value="F-BOX DOMAIN-CONTAINING PROTEIN"/>
    <property type="match status" value="1"/>
</dbReference>
<evidence type="ECO:0000313" key="2">
    <source>
        <dbReference type="Proteomes" id="UP000799423"/>
    </source>
</evidence>
<dbReference type="Proteomes" id="UP000799423">
    <property type="component" value="Unassembled WGS sequence"/>
</dbReference>
<dbReference type="EMBL" id="MU006322">
    <property type="protein sequence ID" value="KAF2847869.1"/>
    <property type="molecule type" value="Genomic_DNA"/>
</dbReference>
<keyword evidence="2" id="KW-1185">Reference proteome</keyword>
<protein>
    <submittedName>
        <fullName evidence="1">Uncharacterized protein</fullName>
    </submittedName>
</protein>
<dbReference type="AlphaFoldDB" id="A0A6A7B0K5"/>
<evidence type="ECO:0000313" key="1">
    <source>
        <dbReference type="EMBL" id="KAF2847869.1"/>
    </source>
</evidence>
<name>A0A6A7B0K5_9PLEO</name>
<reference evidence="1" key="1">
    <citation type="submission" date="2020-01" db="EMBL/GenBank/DDBJ databases">
        <authorList>
            <consortium name="DOE Joint Genome Institute"/>
            <person name="Haridas S."/>
            <person name="Albert R."/>
            <person name="Binder M."/>
            <person name="Bloem J."/>
            <person name="Labutti K."/>
            <person name="Salamov A."/>
            <person name="Andreopoulos B."/>
            <person name="Baker S.E."/>
            <person name="Barry K."/>
            <person name="Bills G."/>
            <person name="Bluhm B.H."/>
            <person name="Cannon C."/>
            <person name="Castanera R."/>
            <person name="Culley D.E."/>
            <person name="Daum C."/>
            <person name="Ezra D."/>
            <person name="Gonzalez J.B."/>
            <person name="Henrissat B."/>
            <person name="Kuo A."/>
            <person name="Liang C."/>
            <person name="Lipzen A."/>
            <person name="Lutzoni F."/>
            <person name="Magnuson J."/>
            <person name="Mondo S."/>
            <person name="Nolan M."/>
            <person name="Ohm R."/>
            <person name="Pangilinan J."/>
            <person name="Park H.-J."/>
            <person name="Ramirez L."/>
            <person name="Alfaro M."/>
            <person name="Sun H."/>
            <person name="Tritt A."/>
            <person name="Yoshinaga Y."/>
            <person name="Zwiers L.-H."/>
            <person name="Turgeon B.G."/>
            <person name="Goodwin S.B."/>
            <person name="Spatafora J.W."/>
            <person name="Crous P.W."/>
            <person name="Grigoriev I.V."/>
        </authorList>
    </citation>
    <scope>NUCLEOTIDE SEQUENCE</scope>
    <source>
        <strain evidence="1">IPT5</strain>
    </source>
</reference>
<gene>
    <name evidence="1" type="ORF">T440DRAFT_537742</name>
</gene>
<sequence length="205" mass="23472">MADQKRSAHGLSEDESNARTLLNSKLPLLCLPGEIRNKIYGYAYNEERIAIYENRSSELVYEVQTLELSSLNRRSFYCRYPLRQLLARTTICRQIYNETRLLPLRLNSFLLSNHNAVQKLPLYGKVKELWIKSPATADSWTSRTMVERLAQLPAQTAVIGVKPSKGCTSVSEFESNRSFSLLRRLLTAAGLAEMVQLELFPHFLM</sequence>
<proteinExistence type="predicted"/>
<dbReference type="OrthoDB" id="5413827at2759"/>
<organism evidence="1 2">
    <name type="scientific">Plenodomus tracheiphilus IPT5</name>
    <dbReference type="NCBI Taxonomy" id="1408161"/>
    <lineage>
        <taxon>Eukaryota</taxon>
        <taxon>Fungi</taxon>
        <taxon>Dikarya</taxon>
        <taxon>Ascomycota</taxon>
        <taxon>Pezizomycotina</taxon>
        <taxon>Dothideomycetes</taxon>
        <taxon>Pleosporomycetidae</taxon>
        <taxon>Pleosporales</taxon>
        <taxon>Pleosporineae</taxon>
        <taxon>Leptosphaeriaceae</taxon>
        <taxon>Plenodomus</taxon>
    </lineage>
</organism>
<dbReference type="InterPro" id="IPR038883">
    <property type="entry name" value="AN11006-like"/>
</dbReference>